<organism evidence="1 2">
    <name type="scientific">Melastoma candidum</name>
    <dbReference type="NCBI Taxonomy" id="119954"/>
    <lineage>
        <taxon>Eukaryota</taxon>
        <taxon>Viridiplantae</taxon>
        <taxon>Streptophyta</taxon>
        <taxon>Embryophyta</taxon>
        <taxon>Tracheophyta</taxon>
        <taxon>Spermatophyta</taxon>
        <taxon>Magnoliopsida</taxon>
        <taxon>eudicotyledons</taxon>
        <taxon>Gunneridae</taxon>
        <taxon>Pentapetalae</taxon>
        <taxon>rosids</taxon>
        <taxon>malvids</taxon>
        <taxon>Myrtales</taxon>
        <taxon>Melastomataceae</taxon>
        <taxon>Melastomatoideae</taxon>
        <taxon>Melastomateae</taxon>
        <taxon>Melastoma</taxon>
    </lineage>
</organism>
<reference evidence="2" key="1">
    <citation type="journal article" date="2023" name="Front. Plant Sci.">
        <title>Chromosomal-level genome assembly of Melastoma candidum provides insights into trichome evolution.</title>
        <authorList>
            <person name="Zhong Y."/>
            <person name="Wu W."/>
            <person name="Sun C."/>
            <person name="Zou P."/>
            <person name="Liu Y."/>
            <person name="Dai S."/>
            <person name="Zhou R."/>
        </authorList>
    </citation>
    <scope>NUCLEOTIDE SEQUENCE [LARGE SCALE GENOMIC DNA]</scope>
</reference>
<keyword evidence="2" id="KW-1185">Reference proteome</keyword>
<dbReference type="Proteomes" id="UP001057402">
    <property type="component" value="Chromosome 10"/>
</dbReference>
<dbReference type="EMBL" id="CM042889">
    <property type="protein sequence ID" value="KAI4319865.1"/>
    <property type="molecule type" value="Genomic_DNA"/>
</dbReference>
<name>A0ACB9MB14_9MYRT</name>
<sequence length="468" mass="50439">MPSSHAATVTALATAIGLQEGTGGSEFAIAIVLACVVMYDASGVRFHAGRQAEDSLLRLCEAVAPALSRVAGWIPPPYLRCRHCKGRLLRGVNSAFCVFCGKEAFGEVMPDPLNFRESNGYAWLIEALALDGSENVVPAFGEDEPYREKGRVIDEIRLSDLLSLEIKWSLPAEKPADSGRVDSAQPKISLNLGGAELDSFFGEGTNDIGCSTFEKKSGADEGSRAPESNITQAPGNLSLFGNVPLPSTSVNSTGYESTNSMSAWDAEFQSTDFETAQKVSPSPDPFSRSSVVMSAHVDEMFGSGNELKRNDAEPSSSDMDKWFDDDPRSNASIGFNGQDLGPKPSLDAGLKPSSSDMDNRFDDDPRGNSNIVFNRQDLALKPSPSNRDNWFDDNPRGNSNVGFHGQDLGPKPSHDAGHGGITEGTRKSATEFTWIEDNQWLSSATGVSKSDRSMRMTHGMILRVPPMQ</sequence>
<protein>
    <submittedName>
        <fullName evidence="1">Uncharacterized protein</fullName>
    </submittedName>
</protein>
<evidence type="ECO:0000313" key="2">
    <source>
        <dbReference type="Proteomes" id="UP001057402"/>
    </source>
</evidence>
<comment type="caution">
    <text evidence="1">The sequence shown here is derived from an EMBL/GenBank/DDBJ whole genome shotgun (WGS) entry which is preliminary data.</text>
</comment>
<gene>
    <name evidence="1" type="ORF">MLD38_033413</name>
</gene>
<evidence type="ECO:0000313" key="1">
    <source>
        <dbReference type="EMBL" id="KAI4319865.1"/>
    </source>
</evidence>
<proteinExistence type="predicted"/>
<accession>A0ACB9MB14</accession>